<proteinExistence type="evidence at transcript level"/>
<dbReference type="EMBL" id="BT135048">
    <property type="protein sequence ID" value="AFK34843.1"/>
    <property type="molecule type" value="mRNA"/>
</dbReference>
<dbReference type="AlphaFoldDB" id="I3S3K1"/>
<organism evidence="1">
    <name type="scientific">Medicago truncatula</name>
    <name type="common">Barrel medic</name>
    <name type="synonym">Medicago tribuloides</name>
    <dbReference type="NCBI Taxonomy" id="3880"/>
    <lineage>
        <taxon>Eukaryota</taxon>
        <taxon>Viridiplantae</taxon>
        <taxon>Streptophyta</taxon>
        <taxon>Embryophyta</taxon>
        <taxon>Tracheophyta</taxon>
        <taxon>Spermatophyta</taxon>
        <taxon>Magnoliopsida</taxon>
        <taxon>eudicotyledons</taxon>
        <taxon>Gunneridae</taxon>
        <taxon>Pentapetalae</taxon>
        <taxon>rosids</taxon>
        <taxon>fabids</taxon>
        <taxon>Fabales</taxon>
        <taxon>Fabaceae</taxon>
        <taxon>Papilionoideae</taxon>
        <taxon>50 kb inversion clade</taxon>
        <taxon>NPAAA clade</taxon>
        <taxon>Hologalegina</taxon>
        <taxon>IRL clade</taxon>
        <taxon>Trifolieae</taxon>
        <taxon>Medicago</taxon>
    </lineage>
</organism>
<protein>
    <submittedName>
        <fullName evidence="1">Uncharacterized protein</fullName>
    </submittedName>
</protein>
<accession>I3S3K1</accession>
<name>I3S3K1_MEDTR</name>
<reference evidence="1" key="1">
    <citation type="submission" date="2012-05" db="EMBL/GenBank/DDBJ databases">
        <authorList>
            <person name="Krishnakumar V."/>
            <person name="Cheung F."/>
            <person name="Xiao Y."/>
            <person name="Chan A."/>
            <person name="Moskal W.A."/>
            <person name="Town C.D."/>
        </authorList>
    </citation>
    <scope>NUCLEOTIDE SEQUENCE</scope>
</reference>
<sequence>MTITMDQVLHLTMTLYVKTRPKGIANFLLAAPSSIKTTLNKIHLSLISSFAAS</sequence>
<evidence type="ECO:0000313" key="1">
    <source>
        <dbReference type="EMBL" id="AFK34843.1"/>
    </source>
</evidence>